<evidence type="ECO:0000313" key="2">
    <source>
        <dbReference type="EMBL" id="GFY70708.1"/>
    </source>
</evidence>
<keyword evidence="3" id="KW-1185">Reference proteome</keyword>
<dbReference type="EMBL" id="BMAV01015736">
    <property type="protein sequence ID" value="GFY65881.1"/>
    <property type="molecule type" value="Genomic_DNA"/>
</dbReference>
<dbReference type="Proteomes" id="UP000886998">
    <property type="component" value="Unassembled WGS sequence"/>
</dbReference>
<dbReference type="OrthoDB" id="6437296at2759"/>
<name>A0A8X6YHB4_9ARAC</name>
<comment type="caution">
    <text evidence="2">The sequence shown here is derived from an EMBL/GenBank/DDBJ whole genome shotgun (WGS) entry which is preliminary data.</text>
</comment>
<dbReference type="EMBL" id="BMAV01018382">
    <property type="protein sequence ID" value="GFY70708.1"/>
    <property type="molecule type" value="Genomic_DNA"/>
</dbReference>
<sequence length="322" mass="35786">MLILLERRVSHPNKTNKSSEVIHTRNSDSTEIKLPTLSLPTFSKVTDEWLTFSDLFQAAVINHNLTGAQKLQYLKGVLRGDAQKVVQSLPITDAKVFHPVVFDATNTDTGPNPPNVNNRSITSCSGFYCNSQVLLCTALVNVCDSFGGTRLCRVLLDPESQACLITNSCLERLVDCLGSEHMCVFHALEHQILELMVFRRLSLHLILHLIFPFVTSVYVVNKIVGQLPHFSLDSSWSETFSDLKLADLTFFKSGPIYILIDVNIALPMLKDQSLSLGDNKPFAFRSDLGWLVAENVPSEEVFSSIQVNSIQVVTDDLVTFGS</sequence>
<dbReference type="Pfam" id="PF03564">
    <property type="entry name" value="DUF1759"/>
    <property type="match status" value="1"/>
</dbReference>
<reference evidence="2" key="1">
    <citation type="submission" date="2020-08" db="EMBL/GenBank/DDBJ databases">
        <title>Multicomponent nature underlies the extraordinary mechanical properties of spider dragline silk.</title>
        <authorList>
            <person name="Kono N."/>
            <person name="Nakamura H."/>
            <person name="Mori M."/>
            <person name="Yoshida Y."/>
            <person name="Ohtoshi R."/>
            <person name="Malay A.D."/>
            <person name="Moran D.A.P."/>
            <person name="Tomita M."/>
            <person name="Numata K."/>
            <person name="Arakawa K."/>
        </authorList>
    </citation>
    <scope>NUCLEOTIDE SEQUENCE</scope>
</reference>
<organism evidence="2 3">
    <name type="scientific">Trichonephila inaurata madagascariensis</name>
    <dbReference type="NCBI Taxonomy" id="2747483"/>
    <lineage>
        <taxon>Eukaryota</taxon>
        <taxon>Metazoa</taxon>
        <taxon>Ecdysozoa</taxon>
        <taxon>Arthropoda</taxon>
        <taxon>Chelicerata</taxon>
        <taxon>Arachnida</taxon>
        <taxon>Araneae</taxon>
        <taxon>Araneomorphae</taxon>
        <taxon>Entelegynae</taxon>
        <taxon>Araneoidea</taxon>
        <taxon>Nephilidae</taxon>
        <taxon>Trichonephila</taxon>
        <taxon>Trichonephila inaurata</taxon>
    </lineage>
</organism>
<accession>A0A8X6YHB4</accession>
<evidence type="ECO:0000313" key="1">
    <source>
        <dbReference type="EMBL" id="GFY65881.1"/>
    </source>
</evidence>
<protein>
    <submittedName>
        <fullName evidence="2">DUF1758 domain-containing protein</fullName>
    </submittedName>
</protein>
<dbReference type="AlphaFoldDB" id="A0A8X6YHB4"/>
<gene>
    <name evidence="2" type="primary">AVEN_273872_1</name>
    <name evidence="1" type="ORF">TNIN_137111</name>
    <name evidence="2" type="ORF">TNIN_290291</name>
</gene>
<dbReference type="InterPro" id="IPR005312">
    <property type="entry name" value="DUF1759"/>
</dbReference>
<evidence type="ECO:0000313" key="3">
    <source>
        <dbReference type="Proteomes" id="UP000886998"/>
    </source>
</evidence>
<proteinExistence type="predicted"/>